<evidence type="ECO:0000313" key="2">
    <source>
        <dbReference type="Proteomes" id="UP000078103"/>
    </source>
</evidence>
<evidence type="ECO:0008006" key="3">
    <source>
        <dbReference type="Google" id="ProtNLM"/>
    </source>
</evidence>
<comment type="caution">
    <text evidence="1">The sequence shown here is derived from an EMBL/GenBank/DDBJ whole genome shotgun (WGS) entry which is preliminary data.</text>
</comment>
<dbReference type="EMBL" id="LXSH01000027">
    <property type="protein sequence ID" value="OAM20668.1"/>
    <property type="molecule type" value="Genomic_DNA"/>
</dbReference>
<gene>
    <name evidence="1" type="ORF">A7P89_10040</name>
</gene>
<accession>A0A1A9RNK6</accession>
<evidence type="ECO:0000313" key="1">
    <source>
        <dbReference type="EMBL" id="OAM20668.1"/>
    </source>
</evidence>
<name>A0A1A9RNK6_EIKCO</name>
<dbReference type="Proteomes" id="UP000078103">
    <property type="component" value="Unassembled WGS sequence"/>
</dbReference>
<dbReference type="AlphaFoldDB" id="A0A1A9RNK6"/>
<protein>
    <recommendedName>
        <fullName evidence="3">SMI1/KNR4 family protein</fullName>
    </recommendedName>
</protein>
<proteinExistence type="predicted"/>
<dbReference type="RefSeq" id="WP_064106383.1">
    <property type="nucleotide sequence ID" value="NZ_LXSH01000027.1"/>
</dbReference>
<reference evidence="2" key="1">
    <citation type="submission" date="2016-05" db="EMBL/GenBank/DDBJ databases">
        <title>Draft genome of Corynebacterium afermentans subsp. afermentans LCDC 88199T.</title>
        <authorList>
            <person name="Bernier A.-M."/>
            <person name="Bernard K."/>
        </authorList>
    </citation>
    <scope>NUCLEOTIDE SEQUENCE [LARGE SCALE GENOMIC DNA]</scope>
    <source>
        <strain evidence="2">NML120819</strain>
    </source>
</reference>
<sequence>MSQISIDEVCNKWSIASSLLPKELIELLSFHNELSKEQCFVWDFNFHFEKRGISGPMTWFSPTEEFTKRFYTFAANNAYDRFTIWDDGSHQPLNQMPVMLIGDDGYVGVVAENILQFMQMMAAIPQTPSGRYTYLTDSAILEPVEWYLYESPPPMFEAYRDFLYRQFHALPLSNPTEATQLAFQKNPAIISSMVKAISRF</sequence>
<organism evidence="1 2">
    <name type="scientific">Eikenella corrodens</name>
    <dbReference type="NCBI Taxonomy" id="539"/>
    <lineage>
        <taxon>Bacteria</taxon>
        <taxon>Pseudomonadati</taxon>
        <taxon>Pseudomonadota</taxon>
        <taxon>Betaproteobacteria</taxon>
        <taxon>Neisseriales</taxon>
        <taxon>Neisseriaceae</taxon>
        <taxon>Eikenella</taxon>
    </lineage>
</organism>